<dbReference type="GO" id="GO:0000981">
    <property type="term" value="F:DNA-binding transcription factor activity, RNA polymerase II-specific"/>
    <property type="evidence" value="ECO:0007669"/>
    <property type="project" value="InterPro"/>
</dbReference>
<feature type="region of interest" description="Disordered" evidence="2">
    <location>
        <begin position="306"/>
        <end position="331"/>
    </location>
</feature>
<protein>
    <recommendedName>
        <fullName evidence="5">Zn(2)-C6 fungal-type domain-containing protein</fullName>
    </recommendedName>
</protein>
<dbReference type="OrthoDB" id="4226666at2759"/>
<dbReference type="Proteomes" id="UP000241818">
    <property type="component" value="Unassembled WGS sequence"/>
</dbReference>
<name>A0A2T3AUS1_AMORE</name>
<dbReference type="AlphaFoldDB" id="A0A2T3AUS1"/>
<dbReference type="CDD" id="cd00067">
    <property type="entry name" value="GAL4"/>
    <property type="match status" value="1"/>
</dbReference>
<feature type="compositionally biased region" description="Polar residues" evidence="2">
    <location>
        <begin position="153"/>
        <end position="167"/>
    </location>
</feature>
<evidence type="ECO:0000313" key="4">
    <source>
        <dbReference type="Proteomes" id="UP000241818"/>
    </source>
</evidence>
<dbReference type="GeneID" id="36571675"/>
<dbReference type="InParanoid" id="A0A2T3AUS1"/>
<dbReference type="PANTHER" id="PTHR35392:SF5">
    <property type="entry name" value="ZN(2)-C6 FUNGAL-TYPE DOMAIN-CONTAINING PROTEIN"/>
    <property type="match status" value="1"/>
</dbReference>
<evidence type="ECO:0000256" key="1">
    <source>
        <dbReference type="ARBA" id="ARBA00023242"/>
    </source>
</evidence>
<proteinExistence type="predicted"/>
<feature type="region of interest" description="Disordered" evidence="2">
    <location>
        <begin position="24"/>
        <end position="52"/>
    </location>
</feature>
<feature type="region of interest" description="Disordered" evidence="2">
    <location>
        <begin position="82"/>
        <end position="186"/>
    </location>
</feature>
<reference evidence="3 4" key="1">
    <citation type="journal article" date="2018" name="New Phytol.">
        <title>Comparative genomics and transcriptomics depict ericoid mycorrhizal fungi as versatile saprotrophs and plant mutualists.</title>
        <authorList>
            <person name="Martino E."/>
            <person name="Morin E."/>
            <person name="Grelet G.A."/>
            <person name="Kuo A."/>
            <person name="Kohler A."/>
            <person name="Daghino S."/>
            <person name="Barry K.W."/>
            <person name="Cichocki N."/>
            <person name="Clum A."/>
            <person name="Dockter R.B."/>
            <person name="Hainaut M."/>
            <person name="Kuo R.C."/>
            <person name="LaButti K."/>
            <person name="Lindahl B.D."/>
            <person name="Lindquist E.A."/>
            <person name="Lipzen A."/>
            <person name="Khouja H.R."/>
            <person name="Magnuson J."/>
            <person name="Murat C."/>
            <person name="Ohm R.A."/>
            <person name="Singer S.W."/>
            <person name="Spatafora J.W."/>
            <person name="Wang M."/>
            <person name="Veneault-Fourrey C."/>
            <person name="Henrissat B."/>
            <person name="Grigoriev I.V."/>
            <person name="Martin F.M."/>
            <person name="Perotto S."/>
        </authorList>
    </citation>
    <scope>NUCLEOTIDE SEQUENCE [LARGE SCALE GENOMIC DNA]</scope>
    <source>
        <strain evidence="3 4">ATCC 22711</strain>
    </source>
</reference>
<feature type="compositionally biased region" description="Low complexity" evidence="2">
    <location>
        <begin position="116"/>
        <end position="140"/>
    </location>
</feature>
<dbReference type="InterPro" id="IPR001138">
    <property type="entry name" value="Zn2Cys6_DnaBD"/>
</dbReference>
<feature type="compositionally biased region" description="Polar residues" evidence="2">
    <location>
        <begin position="306"/>
        <end position="315"/>
    </location>
</feature>
<organism evidence="3 4">
    <name type="scientific">Amorphotheca resinae ATCC 22711</name>
    <dbReference type="NCBI Taxonomy" id="857342"/>
    <lineage>
        <taxon>Eukaryota</taxon>
        <taxon>Fungi</taxon>
        <taxon>Dikarya</taxon>
        <taxon>Ascomycota</taxon>
        <taxon>Pezizomycotina</taxon>
        <taxon>Leotiomycetes</taxon>
        <taxon>Helotiales</taxon>
        <taxon>Amorphothecaceae</taxon>
        <taxon>Amorphotheca</taxon>
    </lineage>
</organism>
<dbReference type="GO" id="GO:0008270">
    <property type="term" value="F:zinc ion binding"/>
    <property type="evidence" value="ECO:0007669"/>
    <property type="project" value="InterPro"/>
</dbReference>
<feature type="compositionally biased region" description="Polar residues" evidence="2">
    <location>
        <begin position="27"/>
        <end position="39"/>
    </location>
</feature>
<dbReference type="RefSeq" id="XP_024718415.1">
    <property type="nucleotide sequence ID" value="XM_024863594.1"/>
</dbReference>
<dbReference type="InterPro" id="IPR052973">
    <property type="entry name" value="Fungal_sec-metab_reg_TF"/>
</dbReference>
<dbReference type="EMBL" id="KZ679015">
    <property type="protein sequence ID" value="PSS12417.1"/>
    <property type="molecule type" value="Genomic_DNA"/>
</dbReference>
<keyword evidence="4" id="KW-1185">Reference proteome</keyword>
<evidence type="ECO:0000313" key="3">
    <source>
        <dbReference type="EMBL" id="PSS12417.1"/>
    </source>
</evidence>
<sequence>MQPESYAGDTYPIENTQLSLSVPRHSQPMQDTYPSNPDTISPGPWNSERALNNQGMGFDYTALGPTGGISYNALGLPENNLDLGQEVPGARVPGAFEPVPASQDTEGEDKDWQSVPSNASSPWASQNSSQSGSPAWCKIKPFPPSSSPKGSYDGTNSHASSASTALSNPKRRGARNRTLTPQEKQEAMDVRKAKACWACHLSKIKCSPCSSGSPCQQCDRLSGKRRFCLLPCFNDPLESLQTFLAPEYLLGHLKEAKGAEFLSKNATGWGTQQIHVRMTWGYWRPLEATVVTLAVPSNSRLGYHHQTQASGTRQPTLVRKKSPPLGIPPASMGGMPEEYRRIVNEIVTTDLDMYVPIVYDDQDSKLPERLLKAICSFYSAGLAAGQECETLREALEVHVTCTMLERSLILDEKSMWQVEELLGEQYPPRSAANCVQRQIKYALFASQQQRIFDVLRNWGNMGWVSNPRVSIEEKWATSFSVLLTLILIMDKTLETAYYFCEGRIKHHGYEATAERRQFHELVRLMQTELLDKLKEIFHSSFKTRKGGREACNPIRDGAGTAFQRRSVDDASTVDESILRLVEDLQTVVEDFGAEVRQHRRASPAGGCYSPYTNAGRLAAIFLADFLAYKS</sequence>
<keyword evidence="1" id="KW-0539">Nucleus</keyword>
<evidence type="ECO:0000256" key="2">
    <source>
        <dbReference type="SAM" id="MobiDB-lite"/>
    </source>
</evidence>
<accession>A0A2T3AUS1</accession>
<gene>
    <name evidence="3" type="ORF">M430DRAFT_170643</name>
</gene>
<dbReference type="PANTHER" id="PTHR35392">
    <property type="entry name" value="ZN(II)2CYS6 TRANSCRIPTION FACTOR (EUROFUNG)-RELATED-RELATED"/>
    <property type="match status" value="1"/>
</dbReference>
<dbReference type="STRING" id="857342.A0A2T3AUS1"/>
<evidence type="ECO:0008006" key="5">
    <source>
        <dbReference type="Google" id="ProtNLM"/>
    </source>
</evidence>